<dbReference type="GO" id="GO:0003954">
    <property type="term" value="F:NADH dehydrogenase activity"/>
    <property type="evidence" value="ECO:0007669"/>
    <property type="project" value="TreeGrafter"/>
</dbReference>
<dbReference type="Proteomes" id="UP000606991">
    <property type="component" value="Unassembled WGS sequence"/>
</dbReference>
<evidence type="ECO:0000256" key="2">
    <source>
        <dbReference type="RuleBase" id="RU000320"/>
    </source>
</evidence>
<name>A0A934NA58_9BACT</name>
<dbReference type="InterPro" id="IPR003918">
    <property type="entry name" value="NADH_UbQ_OxRdtase"/>
</dbReference>
<feature type="non-terminal residue" evidence="5">
    <location>
        <position position="1"/>
    </location>
</feature>
<evidence type="ECO:0000313" key="6">
    <source>
        <dbReference type="Proteomes" id="UP000606991"/>
    </source>
</evidence>
<feature type="transmembrane region" description="Helical" evidence="3">
    <location>
        <begin position="15"/>
        <end position="36"/>
    </location>
</feature>
<keyword evidence="2 3" id="KW-0812">Transmembrane</keyword>
<proteinExistence type="predicted"/>
<dbReference type="PANTHER" id="PTHR43507:SF1">
    <property type="entry name" value="NADH-UBIQUINONE OXIDOREDUCTASE CHAIN 4"/>
    <property type="match status" value="1"/>
</dbReference>
<feature type="transmembrane region" description="Helical" evidence="3">
    <location>
        <begin position="48"/>
        <end position="70"/>
    </location>
</feature>
<dbReference type="GO" id="GO:0012505">
    <property type="term" value="C:endomembrane system"/>
    <property type="evidence" value="ECO:0007669"/>
    <property type="project" value="UniProtKB-SubCell"/>
</dbReference>
<feature type="domain" description="NADH:quinone oxidoreductase/Mrp antiporter transmembrane" evidence="4">
    <location>
        <begin position="12"/>
        <end position="300"/>
    </location>
</feature>
<dbReference type="GO" id="GO:0015990">
    <property type="term" value="P:electron transport coupled proton transport"/>
    <property type="evidence" value="ECO:0007669"/>
    <property type="project" value="TreeGrafter"/>
</dbReference>
<protein>
    <recommendedName>
        <fullName evidence="4">NADH:quinone oxidoreductase/Mrp antiporter transmembrane domain-containing protein</fullName>
    </recommendedName>
</protein>
<feature type="transmembrane region" description="Helical" evidence="3">
    <location>
        <begin position="157"/>
        <end position="178"/>
    </location>
</feature>
<feature type="transmembrane region" description="Helical" evidence="3">
    <location>
        <begin position="90"/>
        <end position="111"/>
    </location>
</feature>
<gene>
    <name evidence="5" type="ORF">JF886_08775</name>
</gene>
<evidence type="ECO:0000256" key="1">
    <source>
        <dbReference type="ARBA" id="ARBA00004127"/>
    </source>
</evidence>
<dbReference type="AlphaFoldDB" id="A0A934NA58"/>
<reference evidence="5 6" key="1">
    <citation type="submission" date="2020-10" db="EMBL/GenBank/DDBJ databases">
        <title>Ca. Dormibacterota MAGs.</title>
        <authorList>
            <person name="Montgomery K."/>
        </authorList>
    </citation>
    <scope>NUCLEOTIDE SEQUENCE [LARGE SCALE GENOMIC DNA]</scope>
    <source>
        <strain evidence="5">SC8812_S17_18</strain>
    </source>
</reference>
<feature type="transmembrane region" description="Helical" evidence="3">
    <location>
        <begin position="330"/>
        <end position="351"/>
    </location>
</feature>
<dbReference type="EMBL" id="JAEKNS010000092">
    <property type="protein sequence ID" value="MBJ7594937.1"/>
    <property type="molecule type" value="Genomic_DNA"/>
</dbReference>
<accession>A0A934NA58</accession>
<sequence length="373" mass="38242">LLETAINGALCASDLVLFVMFFAMQAAPLYLLIRCFGGEGRERAATRAGVAVLISAALLLTGFLLVVVHSSAHSSDLTDLANAGALTGPVAAAGFWLVFTAFAIGFVIVPVHTWVIDATATASSGVAAVVAGVLVRLSGYGMIRFALGLFPAQAQRFGSALLVLAVLSALWGVLLTLAQTTLRRMAAAVSIGQMSLVLLAVAAPNSISLDGAVLQLVAGGLSSALLLLLCGAIEGRTRNAPLARLGGLAAQAPRLGGFWVFACLAAVGAPLLAGFSAELMLFSGVFSVHPYATVFVMASTAVSTAALIWSAQRVFLGPAREEFARVRDTTALELAYLWPLVLFLVAFGLLAGRVVPVIGAGLVRIAASLGGPQ</sequence>
<dbReference type="GO" id="GO:0048039">
    <property type="term" value="F:ubiquinone binding"/>
    <property type="evidence" value="ECO:0007669"/>
    <property type="project" value="TreeGrafter"/>
</dbReference>
<organism evidence="5 6">
    <name type="scientific">Candidatus Aeolococcus gillhamiae</name>
    <dbReference type="NCBI Taxonomy" id="3127015"/>
    <lineage>
        <taxon>Bacteria</taxon>
        <taxon>Bacillati</taxon>
        <taxon>Candidatus Dormiibacterota</taxon>
        <taxon>Candidatus Dormibacteria</taxon>
        <taxon>Candidatus Aeolococcales</taxon>
        <taxon>Candidatus Aeolococcaceae</taxon>
        <taxon>Candidatus Aeolococcus</taxon>
    </lineage>
</organism>
<dbReference type="PANTHER" id="PTHR43507">
    <property type="entry name" value="NADH-UBIQUINONE OXIDOREDUCTASE CHAIN 4"/>
    <property type="match status" value="1"/>
</dbReference>
<comment type="caution">
    <text evidence="5">The sequence shown here is derived from an EMBL/GenBank/DDBJ whole genome shotgun (WGS) entry which is preliminary data.</text>
</comment>
<feature type="transmembrane region" description="Helical" evidence="3">
    <location>
        <begin position="185"/>
        <end position="207"/>
    </location>
</feature>
<dbReference type="GO" id="GO:0016020">
    <property type="term" value="C:membrane"/>
    <property type="evidence" value="ECO:0007669"/>
    <property type="project" value="UniProtKB-SubCell"/>
</dbReference>
<keyword evidence="3" id="KW-0472">Membrane</keyword>
<feature type="transmembrane region" description="Helical" evidence="3">
    <location>
        <begin position="288"/>
        <end position="309"/>
    </location>
</feature>
<evidence type="ECO:0000313" key="5">
    <source>
        <dbReference type="EMBL" id="MBJ7594937.1"/>
    </source>
</evidence>
<feature type="transmembrane region" description="Helical" evidence="3">
    <location>
        <begin position="213"/>
        <end position="234"/>
    </location>
</feature>
<dbReference type="Pfam" id="PF00361">
    <property type="entry name" value="Proton_antipo_M"/>
    <property type="match status" value="1"/>
</dbReference>
<dbReference type="InterPro" id="IPR001750">
    <property type="entry name" value="ND/Mrp_TM"/>
</dbReference>
<evidence type="ECO:0000259" key="4">
    <source>
        <dbReference type="Pfam" id="PF00361"/>
    </source>
</evidence>
<dbReference type="GO" id="GO:0042773">
    <property type="term" value="P:ATP synthesis coupled electron transport"/>
    <property type="evidence" value="ECO:0007669"/>
    <property type="project" value="InterPro"/>
</dbReference>
<dbReference type="PRINTS" id="PR01437">
    <property type="entry name" value="NUOXDRDTASE4"/>
</dbReference>
<evidence type="ECO:0000256" key="3">
    <source>
        <dbReference type="SAM" id="Phobius"/>
    </source>
</evidence>
<dbReference type="GO" id="GO:0008137">
    <property type="term" value="F:NADH dehydrogenase (ubiquinone) activity"/>
    <property type="evidence" value="ECO:0007669"/>
    <property type="project" value="InterPro"/>
</dbReference>
<dbReference type="RefSeq" id="WP_337311583.1">
    <property type="nucleotide sequence ID" value="NZ_JAEKNS010000092.1"/>
</dbReference>
<comment type="subcellular location">
    <subcellularLocation>
        <location evidence="1">Endomembrane system</location>
        <topology evidence="1">Multi-pass membrane protein</topology>
    </subcellularLocation>
    <subcellularLocation>
        <location evidence="2">Membrane</location>
        <topology evidence="2">Multi-pass membrane protein</topology>
    </subcellularLocation>
</comment>
<keyword evidence="3" id="KW-1133">Transmembrane helix</keyword>
<feature type="transmembrane region" description="Helical" evidence="3">
    <location>
        <begin position="118"/>
        <end position="137"/>
    </location>
</feature>
<feature type="transmembrane region" description="Helical" evidence="3">
    <location>
        <begin position="255"/>
        <end position="276"/>
    </location>
</feature>